<sequence>MKNIPDSNKASSKLYIPTDQEGNPLLRSPPTGTVFKDLQDLYNYIDPLTVDHGYKLSVLDSRYLPIDSWIEFKCYKGSTCHARSPGDCPFYARADRKLSSDSWTFTIKKPEHNHPRSNTELHYHQPKKSNKLKSQKSAPAPDSVIKHPSKPPSLSKKYADHIRRMKNLDHATQTSLLERFEREITLAELTKGATAHSEQEDEAEVEVTKDGAEVEDKMKSSTKSKYGMETKESYSNTPKYQIKLKEQEESTSKHANPPDHQPRPDKKAEKNPCETPEQTTSVQVQQYLCNFKINQDHQSSKPTESSDSTQVKSTESKPCKSEVTLSPMLAPSSKISNRITNRTLPFPKLTSLAPIKTEMPNPSPRIRLDVHIKDGSDQPPLSTPPPFEFEEDKFETPNESFPSIPQMHKTTRNELHIEQPQDEDSTRILQISQVLPPKQKNIEFQLETIQELQKDPNSPTSVVNSPSKKRKTNHAPLVTLTESSAPITCGKASQLILQSDSQGIKPKQGPSAPPTQQTESDNRITTVDHEMLKPLPYIDEIPAYLYPFLRNVTEVPGEGLCSFASIAVCLGRSPEEATIIRSEMELEVRMRYDWYEKYIPDLCINYDIQKLLAILQNPDSSAGRDLWYPMPGGMTLIANTYNQPVIFYTQYNAATMHTFPFFSPPPSDIRPIVIAHVNNKTHYVPLDLTFTSTLPIPILNHEWPHLHDPSADGWKDMYSSNTQTFIRISKSLREARLKEQEELRFENPITLSISGASEDEEYSNKQDRSSPSVSVTQNSDIQQPIKKKQKLILKLPNPDNTSIDNTNISVPKLENKLMNKSTNEKQKEFCFEDPLTISISGTSANEESLDKHSSPSTSLTQPLDIEQPVKKKKLILNLPNANNPSIHNANLLVPKLKNESMEKSKKNPRIILLSFEQLSDSNGTLLPQFEYQIQSRNCASLPSELKKYRSKLVGGPIFESINQTAFQTSYRQAQFLIFNELPEHMNELINLRRTVGKALKPVLQRELIEFQKSQSVIFIGRRIDVSTQCDYCATTLIGVAWMCERCGKEACVMCFNIFQTLSDQHDQEKDNRNGADGHNRHSSWIKRTGRCVKAFGSQHDTSSHFKVSHLAREEILKYLEEIDKVFRQDSINTTPPPPPVAIDDFIHHPPDSESDPYYKDWPPEIDMNLKFRDLFEDFQRAVPMGESTRRTGLKNLIAHFPKNANVPDIGPKMYIAMQTSDQSGSSGSTGLHMDMSDAINIQTYARCNPEGIEGCSLWHLYHANDTEKVRKFLYEHHAQQLGISIEEVKSGYDDPIHVTRTYIDAEMRNKLRKEYGVKGYEIRQKPGEAVFIPAYTAHQVCNLANCIKVAADFVSAISIENCMKLKEEFREQLHEQPKPWKGDVLQMEQMLLYAFESLGINIEEFESESFKG</sequence>
<reference evidence="7" key="1">
    <citation type="journal article" date="2011" name="Proc. Natl. Acad. Sci. U.S.A.">
        <title>Obligate biotrophy features unraveled by the genomic analysis of rust fungi.</title>
        <authorList>
            <person name="Duplessis S."/>
            <person name="Cuomo C.A."/>
            <person name="Lin Y.-C."/>
            <person name="Aerts A."/>
            <person name="Tisserant E."/>
            <person name="Veneault-Fourrey C."/>
            <person name="Joly D.L."/>
            <person name="Hacquard S."/>
            <person name="Amselem J."/>
            <person name="Cantarel B.L."/>
            <person name="Chiu R."/>
            <person name="Coutinho P.M."/>
            <person name="Feau N."/>
            <person name="Field M."/>
            <person name="Frey P."/>
            <person name="Gelhaye E."/>
            <person name="Goldberg J."/>
            <person name="Grabherr M.G."/>
            <person name="Kodira C.D."/>
            <person name="Kohler A."/>
            <person name="Kuees U."/>
            <person name="Lindquist E.A."/>
            <person name="Lucas S.M."/>
            <person name="Mago R."/>
            <person name="Mauceli E."/>
            <person name="Morin E."/>
            <person name="Murat C."/>
            <person name="Pangilinan J.L."/>
            <person name="Park R."/>
            <person name="Pearson M."/>
            <person name="Quesneville H."/>
            <person name="Rouhier N."/>
            <person name="Sakthikumar S."/>
            <person name="Salamov A.A."/>
            <person name="Schmutz J."/>
            <person name="Selles B."/>
            <person name="Shapiro H."/>
            <person name="Tanguay P."/>
            <person name="Tuskan G.A."/>
            <person name="Henrissat B."/>
            <person name="Van de Peer Y."/>
            <person name="Rouze P."/>
            <person name="Ellis J.G."/>
            <person name="Dodds P.N."/>
            <person name="Schein J.E."/>
            <person name="Zhong S."/>
            <person name="Hamelin R.C."/>
            <person name="Grigoriev I.V."/>
            <person name="Szabo L.J."/>
            <person name="Martin F."/>
        </authorList>
    </citation>
    <scope>NUCLEOTIDE SEQUENCE [LARGE SCALE GENOMIC DNA]</scope>
    <source>
        <strain evidence="7">98AG31 / pathotype 3-4-7</strain>
    </source>
</reference>
<dbReference type="OrthoDB" id="1667110at2759"/>
<evidence type="ECO:0000313" key="7">
    <source>
        <dbReference type="Proteomes" id="UP000001072"/>
    </source>
</evidence>
<feature type="region of interest" description="Disordered" evidence="4">
    <location>
        <begin position="375"/>
        <end position="406"/>
    </location>
</feature>
<dbReference type="RefSeq" id="XP_007405406.1">
    <property type="nucleotide sequence ID" value="XM_007405344.1"/>
</dbReference>
<dbReference type="SMART" id="SM00558">
    <property type="entry name" value="JmjC"/>
    <property type="match status" value="1"/>
</dbReference>
<dbReference type="Pfam" id="PF02373">
    <property type="entry name" value="JmjC"/>
    <property type="match status" value="1"/>
</dbReference>
<keyword evidence="7" id="KW-1185">Reference proteome</keyword>
<gene>
    <name evidence="6" type="ORF">MELLADRAFT_102214</name>
</gene>
<dbReference type="eggNOG" id="KOG1356">
    <property type="taxonomic scope" value="Eukaryota"/>
</dbReference>
<dbReference type="InterPro" id="IPR003347">
    <property type="entry name" value="JmjC_dom"/>
</dbReference>
<dbReference type="PANTHER" id="PTHR12549:SF38">
    <property type="entry name" value="JMJC DOMAIN-CONTAINING HISTONE DEMETHYLASE 2, ISOFORM A"/>
    <property type="match status" value="1"/>
</dbReference>
<dbReference type="Proteomes" id="UP000001072">
    <property type="component" value="Unassembled WGS sequence"/>
</dbReference>
<protein>
    <recommendedName>
        <fullName evidence="5">JmjC domain-containing protein</fullName>
    </recommendedName>
</protein>
<dbReference type="KEGG" id="mlr:MELLADRAFT_102214"/>
<feature type="region of interest" description="Disordered" evidence="4">
    <location>
        <begin position="107"/>
        <end position="155"/>
    </location>
</feature>
<dbReference type="EMBL" id="GL883092">
    <property type="protein sequence ID" value="EGG11771.1"/>
    <property type="molecule type" value="Genomic_DNA"/>
</dbReference>
<comment type="subcellular location">
    <subcellularLocation>
        <location evidence="1">Nucleus</location>
    </subcellularLocation>
</comment>
<evidence type="ECO:0000256" key="4">
    <source>
        <dbReference type="SAM" id="MobiDB-lite"/>
    </source>
</evidence>
<dbReference type="GO" id="GO:0046872">
    <property type="term" value="F:metal ion binding"/>
    <property type="evidence" value="ECO:0007669"/>
    <property type="project" value="UniProtKB-KW"/>
</dbReference>
<accession>F4R7K0</accession>
<dbReference type="GO" id="GO:0003712">
    <property type="term" value="F:transcription coregulator activity"/>
    <property type="evidence" value="ECO:0007669"/>
    <property type="project" value="TreeGrafter"/>
</dbReference>
<feature type="compositionally biased region" description="Low complexity" evidence="4">
    <location>
        <begin position="456"/>
        <end position="466"/>
    </location>
</feature>
<dbReference type="InterPro" id="IPR045109">
    <property type="entry name" value="LSDs-like"/>
</dbReference>
<dbReference type="PROSITE" id="PS51184">
    <property type="entry name" value="JMJC"/>
    <property type="match status" value="1"/>
</dbReference>
<dbReference type="PANTHER" id="PTHR12549">
    <property type="entry name" value="JMJC DOMAIN-CONTAINING HISTONE DEMETHYLATION PROTEIN"/>
    <property type="match status" value="1"/>
</dbReference>
<dbReference type="HOGENOM" id="CLU_265646_0_0_1"/>
<evidence type="ECO:0000313" key="6">
    <source>
        <dbReference type="EMBL" id="EGG11771.1"/>
    </source>
</evidence>
<feature type="compositionally biased region" description="Polar residues" evidence="4">
    <location>
        <begin position="1"/>
        <end position="11"/>
    </location>
</feature>
<name>F4R7K0_MELLP</name>
<feature type="compositionally biased region" description="Basic and acidic residues" evidence="4">
    <location>
        <begin position="108"/>
        <end position="123"/>
    </location>
</feature>
<dbReference type="GO" id="GO:0031490">
    <property type="term" value="F:chromatin DNA binding"/>
    <property type="evidence" value="ECO:0007669"/>
    <property type="project" value="TreeGrafter"/>
</dbReference>
<dbReference type="SUPFAM" id="SSF51197">
    <property type="entry name" value="Clavaminate synthase-like"/>
    <property type="match status" value="1"/>
</dbReference>
<organism evidence="7">
    <name type="scientific">Melampsora larici-populina (strain 98AG31 / pathotype 3-4-7)</name>
    <name type="common">Poplar leaf rust fungus</name>
    <dbReference type="NCBI Taxonomy" id="747676"/>
    <lineage>
        <taxon>Eukaryota</taxon>
        <taxon>Fungi</taxon>
        <taxon>Dikarya</taxon>
        <taxon>Basidiomycota</taxon>
        <taxon>Pucciniomycotina</taxon>
        <taxon>Pucciniomycetes</taxon>
        <taxon>Pucciniales</taxon>
        <taxon>Melampsoraceae</taxon>
        <taxon>Melampsora</taxon>
    </lineage>
</organism>
<feature type="region of interest" description="Disordered" evidence="4">
    <location>
        <begin position="754"/>
        <end position="782"/>
    </location>
</feature>
<dbReference type="GO" id="GO:0032454">
    <property type="term" value="F:histone H3K9 demethylase activity"/>
    <property type="evidence" value="ECO:0007669"/>
    <property type="project" value="InterPro"/>
</dbReference>
<evidence type="ECO:0000256" key="3">
    <source>
        <dbReference type="ARBA" id="ARBA00023242"/>
    </source>
</evidence>
<feature type="region of interest" description="Disordered" evidence="4">
    <location>
        <begin position="1"/>
        <end position="30"/>
    </location>
</feature>
<feature type="region of interest" description="Disordered" evidence="4">
    <location>
        <begin position="502"/>
        <end position="523"/>
    </location>
</feature>
<evidence type="ECO:0000256" key="1">
    <source>
        <dbReference type="ARBA" id="ARBA00004123"/>
    </source>
</evidence>
<dbReference type="GO" id="GO:0006357">
    <property type="term" value="P:regulation of transcription by RNA polymerase II"/>
    <property type="evidence" value="ECO:0007669"/>
    <property type="project" value="TreeGrafter"/>
</dbReference>
<feature type="compositionally biased region" description="Polar residues" evidence="4">
    <location>
        <begin position="300"/>
        <end position="313"/>
    </location>
</feature>
<keyword evidence="2" id="KW-0479">Metal-binding</keyword>
<feature type="region of interest" description="Disordered" evidence="4">
    <location>
        <begin position="450"/>
        <end position="473"/>
    </location>
</feature>
<dbReference type="GO" id="GO:0000118">
    <property type="term" value="C:histone deacetylase complex"/>
    <property type="evidence" value="ECO:0007669"/>
    <property type="project" value="TreeGrafter"/>
</dbReference>
<dbReference type="GeneID" id="18921599"/>
<keyword evidence="3" id="KW-0539">Nucleus</keyword>
<evidence type="ECO:0000256" key="2">
    <source>
        <dbReference type="ARBA" id="ARBA00022723"/>
    </source>
</evidence>
<dbReference type="InParanoid" id="F4R7K0"/>
<feature type="region of interest" description="Disordered" evidence="4">
    <location>
        <begin position="191"/>
        <end position="281"/>
    </location>
</feature>
<dbReference type="VEuPathDB" id="FungiDB:MELLADRAFT_102214"/>
<evidence type="ECO:0000259" key="5">
    <source>
        <dbReference type="PROSITE" id="PS51184"/>
    </source>
</evidence>
<feature type="compositionally biased region" description="Basic and acidic residues" evidence="4">
    <location>
        <begin position="206"/>
        <end position="219"/>
    </location>
</feature>
<feature type="compositionally biased region" description="Basic and acidic residues" evidence="4">
    <location>
        <begin position="243"/>
        <end position="272"/>
    </location>
</feature>
<proteinExistence type="predicted"/>
<dbReference type="GO" id="GO:0000785">
    <property type="term" value="C:chromatin"/>
    <property type="evidence" value="ECO:0007669"/>
    <property type="project" value="TreeGrafter"/>
</dbReference>
<dbReference type="Gene3D" id="2.60.120.650">
    <property type="entry name" value="Cupin"/>
    <property type="match status" value="1"/>
</dbReference>
<feature type="compositionally biased region" description="Polar residues" evidence="4">
    <location>
        <begin position="769"/>
        <end position="780"/>
    </location>
</feature>
<dbReference type="CDD" id="cd22744">
    <property type="entry name" value="OTU"/>
    <property type="match status" value="1"/>
</dbReference>
<feature type="domain" description="JmjC" evidence="5">
    <location>
        <begin position="1189"/>
        <end position="1370"/>
    </location>
</feature>
<feature type="compositionally biased region" description="Basic residues" evidence="4">
    <location>
        <begin position="124"/>
        <end position="134"/>
    </location>
</feature>
<feature type="region of interest" description="Disordered" evidence="4">
    <location>
        <begin position="293"/>
        <end position="334"/>
    </location>
</feature>